<protein>
    <recommendedName>
        <fullName evidence="10">Lysophospholipid acyltransferase 7</fullName>
    </recommendedName>
</protein>
<dbReference type="InterPro" id="IPR049941">
    <property type="entry name" value="LPLAT_7/PORCN-like"/>
</dbReference>
<dbReference type="GO" id="GO:0071617">
    <property type="term" value="F:lysophospholipid acyltransferase activity"/>
    <property type="evidence" value="ECO:0007669"/>
    <property type="project" value="TreeGrafter"/>
</dbReference>
<evidence type="ECO:0000256" key="11">
    <source>
        <dbReference type="SAM" id="Phobius"/>
    </source>
</evidence>
<evidence type="ECO:0000256" key="9">
    <source>
        <dbReference type="ARBA" id="ARBA00025707"/>
    </source>
</evidence>
<organism evidence="12 13">
    <name type="scientific">Ignelater luminosus</name>
    <name type="common">Cucubano</name>
    <name type="synonym">Pyrophorus luminosus</name>
    <dbReference type="NCBI Taxonomy" id="2038154"/>
    <lineage>
        <taxon>Eukaryota</taxon>
        <taxon>Metazoa</taxon>
        <taxon>Ecdysozoa</taxon>
        <taxon>Arthropoda</taxon>
        <taxon>Hexapoda</taxon>
        <taxon>Insecta</taxon>
        <taxon>Pterygota</taxon>
        <taxon>Neoptera</taxon>
        <taxon>Endopterygota</taxon>
        <taxon>Coleoptera</taxon>
        <taxon>Polyphaga</taxon>
        <taxon>Elateriformia</taxon>
        <taxon>Elateroidea</taxon>
        <taxon>Elateridae</taxon>
        <taxon>Agrypninae</taxon>
        <taxon>Pyrophorini</taxon>
        <taxon>Ignelater</taxon>
    </lineage>
</organism>
<name>A0A8K0DF39_IGNLU</name>
<dbReference type="Proteomes" id="UP000801492">
    <property type="component" value="Unassembled WGS sequence"/>
</dbReference>
<evidence type="ECO:0000313" key="13">
    <source>
        <dbReference type="Proteomes" id="UP000801492"/>
    </source>
</evidence>
<reference evidence="12" key="1">
    <citation type="submission" date="2019-08" db="EMBL/GenBank/DDBJ databases">
        <title>The genome of the North American firefly Photinus pyralis.</title>
        <authorList>
            <consortium name="Photinus pyralis genome working group"/>
            <person name="Fallon T.R."/>
            <person name="Sander Lower S.E."/>
            <person name="Weng J.-K."/>
        </authorList>
    </citation>
    <scope>NUCLEOTIDE SEQUENCE</scope>
    <source>
        <strain evidence="12">TRF0915ILg1</strain>
        <tissue evidence="12">Whole body</tissue>
    </source>
</reference>
<feature type="transmembrane region" description="Helical" evidence="11">
    <location>
        <begin position="178"/>
        <end position="196"/>
    </location>
</feature>
<dbReference type="OrthoDB" id="7663182at2759"/>
<feature type="transmembrane region" description="Helical" evidence="11">
    <location>
        <begin position="145"/>
        <end position="166"/>
    </location>
</feature>
<keyword evidence="4" id="KW-0808">Transferase</keyword>
<sequence>MDRFFVNCVIISWLPRRYCHLVSFTYTFIHLLFTRAHISSTYFGNPFLPYHATVTEMMMTLKLVGLAFDVNHEYLLKKKLRTNTETSEEFEKDFINPNCMDMFHYTFSFMGIIAGPHYRYKTFIDFFDLPFSVNVPKNKQVIRKLAYLVLYLFLMVLVSNIWPIPYAFSEEFYNSRSWLYRLWYSWTIFLNFRLRVYSGTILAESICIMTGLGAYPSITEPRSGHGPTKAFRKIKEIFFNIPLVTKIIPLSAGKSVPDLVQEEYSFETIQNMNPYVVESCTTSREEMKNWNMCIQYWLVATVYKRFPYKKFRTSATMFVSALWHGIYLGYYICIASVPLYLPVEDLYVELFLNNNNGKILDNIQFVELT</sequence>
<comment type="similarity">
    <text evidence="3">Belongs to the membrane-bound acyltransferase family.</text>
</comment>
<dbReference type="GO" id="GO:0044233">
    <property type="term" value="C:mitochondria-associated endoplasmic reticulum membrane contact site"/>
    <property type="evidence" value="ECO:0007669"/>
    <property type="project" value="TreeGrafter"/>
</dbReference>
<dbReference type="Pfam" id="PF03062">
    <property type="entry name" value="MBOAT"/>
    <property type="match status" value="1"/>
</dbReference>
<dbReference type="PANTHER" id="PTHR13906">
    <property type="entry name" value="PORCUPINE"/>
    <property type="match status" value="1"/>
</dbReference>
<comment type="pathway">
    <text evidence="2">Lipid metabolism; phospholipid metabolism.</text>
</comment>
<keyword evidence="5 11" id="KW-0812">Transmembrane</keyword>
<gene>
    <name evidence="12" type="ORF">ILUMI_04091</name>
</gene>
<proteinExistence type="inferred from homology"/>
<evidence type="ECO:0000256" key="10">
    <source>
        <dbReference type="ARBA" id="ARBA00093678"/>
    </source>
</evidence>
<dbReference type="InterPro" id="IPR004299">
    <property type="entry name" value="MBOAT_fam"/>
</dbReference>
<keyword evidence="6 11" id="KW-1133">Transmembrane helix</keyword>
<dbReference type="GO" id="GO:0006661">
    <property type="term" value="P:phosphatidylinositol biosynthetic process"/>
    <property type="evidence" value="ECO:0007669"/>
    <property type="project" value="TreeGrafter"/>
</dbReference>
<dbReference type="GO" id="GO:0030258">
    <property type="term" value="P:lipid modification"/>
    <property type="evidence" value="ECO:0007669"/>
    <property type="project" value="TreeGrafter"/>
</dbReference>
<accession>A0A8K0DF39</accession>
<keyword evidence="7 11" id="KW-0472">Membrane</keyword>
<keyword evidence="8" id="KW-0012">Acyltransferase</keyword>
<evidence type="ECO:0000256" key="2">
    <source>
        <dbReference type="ARBA" id="ARBA00005074"/>
    </source>
</evidence>
<evidence type="ECO:0000256" key="4">
    <source>
        <dbReference type="ARBA" id="ARBA00022679"/>
    </source>
</evidence>
<evidence type="ECO:0000256" key="1">
    <source>
        <dbReference type="ARBA" id="ARBA00004141"/>
    </source>
</evidence>
<keyword evidence="13" id="KW-1185">Reference proteome</keyword>
<comment type="subcellular location">
    <subcellularLocation>
        <location evidence="1">Membrane</location>
        <topology evidence="1">Multi-pass membrane protein</topology>
    </subcellularLocation>
</comment>
<comment type="pathway">
    <text evidence="9">Phospholipid metabolism.</text>
</comment>
<evidence type="ECO:0000256" key="6">
    <source>
        <dbReference type="ARBA" id="ARBA00022989"/>
    </source>
</evidence>
<evidence type="ECO:0000256" key="3">
    <source>
        <dbReference type="ARBA" id="ARBA00010323"/>
    </source>
</evidence>
<evidence type="ECO:0000313" key="12">
    <source>
        <dbReference type="EMBL" id="KAF2902103.1"/>
    </source>
</evidence>
<evidence type="ECO:0000256" key="8">
    <source>
        <dbReference type="ARBA" id="ARBA00023315"/>
    </source>
</evidence>
<evidence type="ECO:0000256" key="7">
    <source>
        <dbReference type="ARBA" id="ARBA00023136"/>
    </source>
</evidence>
<evidence type="ECO:0000256" key="5">
    <source>
        <dbReference type="ARBA" id="ARBA00022692"/>
    </source>
</evidence>
<feature type="transmembrane region" description="Helical" evidence="11">
    <location>
        <begin position="315"/>
        <end position="341"/>
    </location>
</feature>
<dbReference type="PANTHER" id="PTHR13906:SF16">
    <property type="entry name" value="LYSOPHOSPHOLIPID ACYLTRANSFERASE 7"/>
    <property type="match status" value="1"/>
</dbReference>
<comment type="caution">
    <text evidence="12">The sequence shown here is derived from an EMBL/GenBank/DDBJ whole genome shotgun (WGS) entry which is preliminary data.</text>
</comment>
<dbReference type="GO" id="GO:0016020">
    <property type="term" value="C:membrane"/>
    <property type="evidence" value="ECO:0007669"/>
    <property type="project" value="UniProtKB-SubCell"/>
</dbReference>
<dbReference type="AlphaFoldDB" id="A0A8K0DF39"/>
<dbReference type="EMBL" id="VTPC01001394">
    <property type="protein sequence ID" value="KAF2902103.1"/>
    <property type="molecule type" value="Genomic_DNA"/>
</dbReference>